<proteinExistence type="predicted"/>
<evidence type="ECO:0000313" key="2">
    <source>
        <dbReference type="EMBL" id="PSR33950.1"/>
    </source>
</evidence>
<feature type="transmembrane region" description="Helical" evidence="1">
    <location>
        <begin position="35"/>
        <end position="54"/>
    </location>
</feature>
<dbReference type="EMBL" id="PXYW01000014">
    <property type="protein sequence ID" value="PSR33950.1"/>
    <property type="molecule type" value="Genomic_DNA"/>
</dbReference>
<sequence>MNRWTIPIGVIISVILPLVVAIYLPYKISGMPTELLYPVLFGSVTMAGQLGLWLKNGNTQKAAAALPRDVAIAMVAGVAAYGATRLALLRGGGPIDPALLAVVCGYLLMIWPHYSRMR</sequence>
<keyword evidence="1" id="KW-1133">Transmembrane helix</keyword>
<keyword evidence="1" id="KW-0812">Transmembrane</keyword>
<comment type="caution">
    <text evidence="2">The sequence shown here is derived from an EMBL/GenBank/DDBJ whole genome shotgun (WGS) entry which is preliminary data.</text>
</comment>
<feature type="transmembrane region" description="Helical" evidence="1">
    <location>
        <begin position="70"/>
        <end position="88"/>
    </location>
</feature>
<organism evidence="2 3">
    <name type="scientific">Sulfobacillus benefaciens</name>
    <dbReference type="NCBI Taxonomy" id="453960"/>
    <lineage>
        <taxon>Bacteria</taxon>
        <taxon>Bacillati</taxon>
        <taxon>Bacillota</taxon>
        <taxon>Clostridia</taxon>
        <taxon>Eubacteriales</taxon>
        <taxon>Clostridiales Family XVII. Incertae Sedis</taxon>
        <taxon>Sulfobacillus</taxon>
    </lineage>
</organism>
<name>A0A2T2XHJ5_9FIRM</name>
<feature type="transmembrane region" description="Helical" evidence="1">
    <location>
        <begin position="95"/>
        <end position="114"/>
    </location>
</feature>
<evidence type="ECO:0000313" key="3">
    <source>
        <dbReference type="Proteomes" id="UP000242972"/>
    </source>
</evidence>
<dbReference type="AlphaFoldDB" id="A0A2T2XHJ5"/>
<keyword evidence="1" id="KW-0472">Membrane</keyword>
<reference evidence="2 3" key="1">
    <citation type="journal article" date="2014" name="BMC Genomics">
        <title>Comparison of environmental and isolate Sulfobacillus genomes reveals diverse carbon, sulfur, nitrogen, and hydrogen metabolisms.</title>
        <authorList>
            <person name="Justice N.B."/>
            <person name="Norman A."/>
            <person name="Brown C.T."/>
            <person name="Singh A."/>
            <person name="Thomas B.C."/>
            <person name="Banfield J.F."/>
        </authorList>
    </citation>
    <scope>NUCLEOTIDE SEQUENCE [LARGE SCALE GENOMIC DNA]</scope>
    <source>
        <strain evidence="2">AMDSBA4</strain>
    </source>
</reference>
<feature type="transmembrane region" description="Helical" evidence="1">
    <location>
        <begin position="6"/>
        <end position="26"/>
    </location>
</feature>
<dbReference type="Proteomes" id="UP000242972">
    <property type="component" value="Unassembled WGS sequence"/>
</dbReference>
<evidence type="ECO:0000256" key="1">
    <source>
        <dbReference type="SAM" id="Phobius"/>
    </source>
</evidence>
<accession>A0A2T2XHJ5</accession>
<gene>
    <name evidence="2" type="ORF">C7B46_07475</name>
</gene>
<protein>
    <submittedName>
        <fullName evidence="2">Uncharacterized protein</fullName>
    </submittedName>
</protein>